<comment type="caution">
    <text evidence="7">The sequence shown here is derived from an EMBL/GenBank/DDBJ whole genome shotgun (WGS) entry which is preliminary data.</text>
</comment>
<keyword evidence="3" id="KW-0288">FMN</keyword>
<dbReference type="SUPFAM" id="SSF51395">
    <property type="entry name" value="FMN-linked oxidoreductases"/>
    <property type="match status" value="1"/>
</dbReference>
<accession>A0ABT8ZQI1</accession>
<dbReference type="CDD" id="cd02932">
    <property type="entry name" value="OYE_YqiM_FMN"/>
    <property type="match status" value="1"/>
</dbReference>
<evidence type="ECO:0000256" key="2">
    <source>
        <dbReference type="ARBA" id="ARBA00022630"/>
    </source>
</evidence>
<proteinExistence type="predicted"/>
<evidence type="ECO:0000313" key="8">
    <source>
        <dbReference type="Proteomes" id="UP001176471"/>
    </source>
</evidence>
<dbReference type="Gene3D" id="3.20.20.70">
    <property type="entry name" value="Aldolase class I"/>
    <property type="match status" value="1"/>
</dbReference>
<dbReference type="RefSeq" id="WP_304537122.1">
    <property type="nucleotide sequence ID" value="NZ_JAUQOM010000010.1"/>
</dbReference>
<evidence type="ECO:0000313" key="7">
    <source>
        <dbReference type="EMBL" id="MDO7836703.1"/>
    </source>
</evidence>
<evidence type="ECO:0000256" key="3">
    <source>
        <dbReference type="ARBA" id="ARBA00022643"/>
    </source>
</evidence>
<evidence type="ECO:0000256" key="5">
    <source>
        <dbReference type="ARBA" id="ARBA00023002"/>
    </source>
</evidence>
<name>A0ABT8ZQI1_9SPHN</name>
<keyword evidence="8" id="KW-1185">Reference proteome</keyword>
<comment type="cofactor">
    <cofactor evidence="1">
        <name>FMN</name>
        <dbReference type="ChEBI" id="CHEBI:58210"/>
    </cofactor>
</comment>
<sequence length="398" mass="42600">MNVAAPASLLFTPLTIRGFTAPNRVMVSPMQQYASDDSGLANDFHLVQLGRFAMGGAGMVIVEATAIEPIGRMSHMDLGLWSDEQIAPLARIAAFISSQGAVPGIQLVHAGRKGSMQAPWDGMGPLTEADIARGEAPWPTIGPSAISPGQGWQVPEAMSEADIAANVTLWADAARRAAQAGFGIIDLHGAHGYLLHAFLSPISNHRTDSYGGSLANRMRYPLEVITAMRAAIPDACAIFYRLSVLDGMAGGWTEADSLIFCRELLARGVDVIDCSSGGAVSDRSTDTRVRRGYAFHAPYSRAMRQGLDGGLVATVGLIVDPHQAEAVLRSGDADIVALGRELLADPNWTHHARHVLLGEGYDDWPQQAGWWLDKRVGALRKLQEAGETPMTRYQDSPA</sequence>
<evidence type="ECO:0000256" key="1">
    <source>
        <dbReference type="ARBA" id="ARBA00001917"/>
    </source>
</evidence>
<dbReference type="InterPro" id="IPR001155">
    <property type="entry name" value="OxRdtase_FMN_N"/>
</dbReference>
<keyword evidence="5" id="KW-0560">Oxidoreductase</keyword>
<dbReference type="PANTHER" id="PTHR43303">
    <property type="entry name" value="NADPH DEHYDROGENASE C23G7.10C-RELATED"/>
    <property type="match status" value="1"/>
</dbReference>
<dbReference type="InterPro" id="IPR013785">
    <property type="entry name" value="Aldolase_TIM"/>
</dbReference>
<reference evidence="7" key="1">
    <citation type="submission" date="2023-07" db="EMBL/GenBank/DDBJ databases">
        <title>Bacterial whole genome sequence for Sphingobium sp. HBC34.</title>
        <authorList>
            <person name="Le V."/>
            <person name="Ko S.-R."/>
            <person name="Ahn C.-Y."/>
            <person name="Oh H.-M."/>
        </authorList>
    </citation>
    <scope>NUCLEOTIDE SEQUENCE</scope>
    <source>
        <strain evidence="7">HBC34</strain>
    </source>
</reference>
<protein>
    <submittedName>
        <fullName evidence="7">NADH:flavin oxidoreductase/NADH oxidase</fullName>
    </submittedName>
</protein>
<dbReference type="Pfam" id="PF00724">
    <property type="entry name" value="Oxidored_FMN"/>
    <property type="match status" value="1"/>
</dbReference>
<dbReference type="EMBL" id="JAUQOM010000010">
    <property type="protein sequence ID" value="MDO7836703.1"/>
    <property type="molecule type" value="Genomic_DNA"/>
</dbReference>
<feature type="domain" description="NADH:flavin oxidoreductase/NADH oxidase N-terminal" evidence="6">
    <location>
        <begin position="10"/>
        <end position="354"/>
    </location>
</feature>
<keyword evidence="2" id="KW-0285">Flavoprotein</keyword>
<gene>
    <name evidence="7" type="ORF">Q4610_16775</name>
</gene>
<evidence type="ECO:0000259" key="6">
    <source>
        <dbReference type="Pfam" id="PF00724"/>
    </source>
</evidence>
<organism evidence="7 8">
    <name type="scientific">Sphingobium cyanobacteriorum</name>
    <dbReference type="NCBI Taxonomy" id="3063954"/>
    <lineage>
        <taxon>Bacteria</taxon>
        <taxon>Pseudomonadati</taxon>
        <taxon>Pseudomonadota</taxon>
        <taxon>Alphaproteobacteria</taxon>
        <taxon>Sphingomonadales</taxon>
        <taxon>Sphingomonadaceae</taxon>
        <taxon>Sphingobium</taxon>
    </lineage>
</organism>
<dbReference type="Proteomes" id="UP001176471">
    <property type="component" value="Unassembled WGS sequence"/>
</dbReference>
<dbReference type="InterPro" id="IPR044152">
    <property type="entry name" value="YqjM-like"/>
</dbReference>
<keyword evidence="4" id="KW-0521">NADP</keyword>
<dbReference type="PANTHER" id="PTHR43303:SF4">
    <property type="entry name" value="NADPH DEHYDROGENASE C23G7.10C-RELATED"/>
    <property type="match status" value="1"/>
</dbReference>
<evidence type="ECO:0000256" key="4">
    <source>
        <dbReference type="ARBA" id="ARBA00022857"/>
    </source>
</evidence>